<evidence type="ECO:0000259" key="9">
    <source>
        <dbReference type="Pfam" id="PF22837"/>
    </source>
</evidence>
<feature type="domain" description="Type II methyltransferase M.Eco57I C-terminal" evidence="9">
    <location>
        <begin position="242"/>
        <end position="389"/>
    </location>
</feature>
<keyword evidence="3" id="KW-0489">Methyltransferase</keyword>
<dbReference type="PRINTS" id="PR00507">
    <property type="entry name" value="N12N6MTFRASE"/>
</dbReference>
<keyword evidence="6" id="KW-0680">Restriction system</keyword>
<protein>
    <recommendedName>
        <fullName evidence="2">site-specific DNA-methyltransferase (adenine-specific)</fullName>
        <ecNumber evidence="2">2.1.1.72</ecNumber>
    </recommendedName>
</protein>
<keyword evidence="5" id="KW-0949">S-adenosyl-L-methionine</keyword>
<dbReference type="EMBL" id="CABVJG010000007">
    <property type="protein sequence ID" value="VVQ03563.1"/>
    <property type="molecule type" value="Genomic_DNA"/>
</dbReference>
<dbReference type="Pfam" id="PF07669">
    <property type="entry name" value="Eco57I"/>
    <property type="match status" value="1"/>
</dbReference>
<gene>
    <name evidence="10" type="ORF">PS925_02549</name>
</gene>
<dbReference type="InterPro" id="IPR029063">
    <property type="entry name" value="SAM-dependent_MTases_sf"/>
</dbReference>
<evidence type="ECO:0000256" key="6">
    <source>
        <dbReference type="ARBA" id="ARBA00022747"/>
    </source>
</evidence>
<dbReference type="InterPro" id="IPR011639">
    <property type="entry name" value="MethylTrfase_TaqI-like_dom"/>
</dbReference>
<proteinExistence type="inferred from homology"/>
<dbReference type="CDD" id="cd02440">
    <property type="entry name" value="AdoMet_MTases"/>
    <property type="match status" value="1"/>
</dbReference>
<evidence type="ECO:0000256" key="5">
    <source>
        <dbReference type="ARBA" id="ARBA00022691"/>
    </source>
</evidence>
<evidence type="ECO:0000256" key="1">
    <source>
        <dbReference type="ARBA" id="ARBA00006594"/>
    </source>
</evidence>
<evidence type="ECO:0000256" key="2">
    <source>
        <dbReference type="ARBA" id="ARBA00011900"/>
    </source>
</evidence>
<accession>A0A5E7TWU7</accession>
<organism evidence="10 11">
    <name type="scientific">Pseudomonas fluorescens</name>
    <dbReference type="NCBI Taxonomy" id="294"/>
    <lineage>
        <taxon>Bacteria</taxon>
        <taxon>Pseudomonadati</taxon>
        <taxon>Pseudomonadota</taxon>
        <taxon>Gammaproteobacteria</taxon>
        <taxon>Pseudomonadales</taxon>
        <taxon>Pseudomonadaceae</taxon>
        <taxon>Pseudomonas</taxon>
    </lineage>
</organism>
<feature type="domain" description="Type II methyltransferase M.TaqI-like" evidence="8">
    <location>
        <begin position="87"/>
        <end position="188"/>
    </location>
</feature>
<dbReference type="GO" id="GO:0032259">
    <property type="term" value="P:methylation"/>
    <property type="evidence" value="ECO:0007669"/>
    <property type="project" value="UniProtKB-KW"/>
</dbReference>
<evidence type="ECO:0000256" key="7">
    <source>
        <dbReference type="ARBA" id="ARBA00047942"/>
    </source>
</evidence>
<dbReference type="GO" id="GO:0009007">
    <property type="term" value="F:site-specific DNA-methyltransferase (adenine-specific) activity"/>
    <property type="evidence" value="ECO:0007669"/>
    <property type="project" value="UniProtKB-EC"/>
</dbReference>
<keyword evidence="4" id="KW-0808">Transferase</keyword>
<dbReference type="AlphaFoldDB" id="A0A5E7TWU7"/>
<dbReference type="RefSeq" id="WP_150793786.1">
    <property type="nucleotide sequence ID" value="NZ_CABVJG010000007.1"/>
</dbReference>
<evidence type="ECO:0000259" key="8">
    <source>
        <dbReference type="Pfam" id="PF07669"/>
    </source>
</evidence>
<dbReference type="GO" id="GO:0009307">
    <property type="term" value="P:DNA restriction-modification system"/>
    <property type="evidence" value="ECO:0007669"/>
    <property type="project" value="UniProtKB-KW"/>
</dbReference>
<evidence type="ECO:0000256" key="3">
    <source>
        <dbReference type="ARBA" id="ARBA00022603"/>
    </source>
</evidence>
<dbReference type="Pfam" id="PF22837">
    <property type="entry name" value="M_Eco57I_C"/>
    <property type="match status" value="1"/>
</dbReference>
<dbReference type="PANTHER" id="PTHR33841">
    <property type="entry name" value="DNA METHYLTRANSFERASE YEEA-RELATED"/>
    <property type="match status" value="1"/>
</dbReference>
<evidence type="ECO:0000313" key="10">
    <source>
        <dbReference type="EMBL" id="VVQ03563.1"/>
    </source>
</evidence>
<comment type="catalytic activity">
    <reaction evidence="7">
        <text>a 2'-deoxyadenosine in DNA + S-adenosyl-L-methionine = an N(6)-methyl-2'-deoxyadenosine in DNA + S-adenosyl-L-homocysteine + H(+)</text>
        <dbReference type="Rhea" id="RHEA:15197"/>
        <dbReference type="Rhea" id="RHEA-COMP:12418"/>
        <dbReference type="Rhea" id="RHEA-COMP:12419"/>
        <dbReference type="ChEBI" id="CHEBI:15378"/>
        <dbReference type="ChEBI" id="CHEBI:57856"/>
        <dbReference type="ChEBI" id="CHEBI:59789"/>
        <dbReference type="ChEBI" id="CHEBI:90615"/>
        <dbReference type="ChEBI" id="CHEBI:90616"/>
        <dbReference type="EC" id="2.1.1.72"/>
    </reaction>
</comment>
<dbReference type="InterPro" id="IPR054520">
    <property type="entry name" value="M_Eco57I_C"/>
</dbReference>
<dbReference type="SUPFAM" id="SSF53335">
    <property type="entry name" value="S-adenosyl-L-methionine-dependent methyltransferases"/>
    <property type="match status" value="1"/>
</dbReference>
<dbReference type="EC" id="2.1.1.72" evidence="2"/>
<comment type="similarity">
    <text evidence="1">Belongs to the N(4)/N(6)-methyltransferase family.</text>
</comment>
<dbReference type="Gene3D" id="3.40.50.150">
    <property type="entry name" value="Vaccinia Virus protein VP39"/>
    <property type="match status" value="1"/>
</dbReference>
<dbReference type="InterPro" id="IPR050953">
    <property type="entry name" value="N4_N6_ade-DNA_methylase"/>
</dbReference>
<name>A0A5E7TWU7_PSEFL</name>
<dbReference type="PANTHER" id="PTHR33841:SF5">
    <property type="entry name" value="DNA METHYLASE (MODIFICATION METHYLASE) (METHYLTRANSFERASE)-RELATED"/>
    <property type="match status" value="1"/>
</dbReference>
<reference evidence="10 11" key="1">
    <citation type="submission" date="2019-09" db="EMBL/GenBank/DDBJ databases">
        <authorList>
            <person name="Chandra G."/>
            <person name="Truman W A."/>
        </authorList>
    </citation>
    <scope>NUCLEOTIDE SEQUENCE [LARGE SCALE GENOMIC DNA]</scope>
    <source>
        <strain evidence="10">PS925</strain>
    </source>
</reference>
<dbReference type="Proteomes" id="UP000412311">
    <property type="component" value="Unassembled WGS sequence"/>
</dbReference>
<evidence type="ECO:0000256" key="4">
    <source>
        <dbReference type="ARBA" id="ARBA00022679"/>
    </source>
</evidence>
<evidence type="ECO:0000313" key="11">
    <source>
        <dbReference type="Proteomes" id="UP000412311"/>
    </source>
</evidence>
<sequence>MKEAHLTRCQVATPPDVVRLVWSLISSQRPGQFFNSVLDLGAGDGRFSHVEGIYQSYVGVERDKSKTLNVKLPPNASLVIADAFQWEGSDYEICVGNPPYIRHHGLDAKWRDLALRNIEASGGPSLKKTANAFILFLTQALTRTKLDGIVAQVVPYEWVTRPSASELREFIQEKGWDVYVYRFDSNIFPTVLTTASITIIDKRGTTGAWKFGTINRSGSVTLSNHASGTRSRVIPYANGTDLCKAIRGLSPGGQEIFVLTEEERLFHSLKRGVDVRPCVTSLRSVNHEMERLDEAAFERLFVREGARCWLIRSDLDDHSPELKRYLSDTSDDAWKKYSTCTSRKIWWRYRPHPAPALLVASGFTSKGPKALLNQVGAVAVGSVYGVLLDGLPDLPQIMLTKLRDYDFRRRLVHHSNGLKKVEVRQLNAVLADLLPR</sequence>